<keyword evidence="2" id="KW-0964">Secreted</keyword>
<evidence type="ECO:0000256" key="2">
    <source>
        <dbReference type="ARBA" id="ARBA00022525"/>
    </source>
</evidence>
<dbReference type="GO" id="GO:0005509">
    <property type="term" value="F:calcium ion binding"/>
    <property type="evidence" value="ECO:0007669"/>
    <property type="project" value="InterPro"/>
</dbReference>
<dbReference type="InterPro" id="IPR018511">
    <property type="entry name" value="Hemolysin-typ_Ca-bd_CS"/>
</dbReference>
<proteinExistence type="predicted"/>
<comment type="caution">
    <text evidence="3">The sequence shown here is derived from an EMBL/GenBank/DDBJ whole genome shotgun (WGS) entry which is preliminary data.</text>
</comment>
<reference evidence="3 4" key="1">
    <citation type="submission" date="2019-06" db="EMBL/GenBank/DDBJ databases">
        <authorList>
            <person name="Jiang L."/>
        </authorList>
    </citation>
    <scope>NUCLEOTIDE SEQUENCE [LARGE SCALE GENOMIC DNA]</scope>
    <source>
        <strain evidence="3 4">YIM 48858</strain>
    </source>
</reference>
<keyword evidence="4" id="KW-1185">Reference proteome</keyword>
<dbReference type="InterPro" id="IPR050557">
    <property type="entry name" value="RTX_toxin/Mannuronan_C5-epim"/>
</dbReference>
<dbReference type="AlphaFoldDB" id="A0A5C4NAC4"/>
<dbReference type="PRINTS" id="PR00313">
    <property type="entry name" value="CABNDNGRPT"/>
</dbReference>
<sequence>MSGTVIGSDPLPPLPGRLTPAADVIQAGSGQDVLIGLGGNDTLRGGAGDDSLHGGTGADRLRGQDGADVLAGDEGSDRLFGGSGQDVLRGGKGRDVLDGGRDADRFVFASRGDTGTSVDRADRIVGFSRAQDDLIDLSEVDAKRRTSRDDDFIFIGERSYSGRAGELRWNDDANRLQGDTDGNGTTDLWLKVSVNFDLSRTDLLL</sequence>
<dbReference type="PANTHER" id="PTHR38340">
    <property type="entry name" value="S-LAYER PROTEIN"/>
    <property type="match status" value="1"/>
</dbReference>
<dbReference type="Gene3D" id="2.150.10.10">
    <property type="entry name" value="Serralysin-like metalloprotease, C-terminal"/>
    <property type="match status" value="2"/>
</dbReference>
<dbReference type="PANTHER" id="PTHR38340:SF1">
    <property type="entry name" value="S-LAYER PROTEIN"/>
    <property type="match status" value="1"/>
</dbReference>
<dbReference type="InterPro" id="IPR011049">
    <property type="entry name" value="Serralysin-like_metalloprot_C"/>
</dbReference>
<accession>A0A5C4NAC4</accession>
<dbReference type="GO" id="GO:0005615">
    <property type="term" value="C:extracellular space"/>
    <property type="evidence" value="ECO:0007669"/>
    <property type="project" value="InterPro"/>
</dbReference>
<evidence type="ECO:0000313" key="3">
    <source>
        <dbReference type="EMBL" id="TNC60157.1"/>
    </source>
</evidence>
<organism evidence="3 4">
    <name type="scientific">Rubellimicrobium roseum</name>
    <dbReference type="NCBI Taxonomy" id="687525"/>
    <lineage>
        <taxon>Bacteria</taxon>
        <taxon>Pseudomonadati</taxon>
        <taxon>Pseudomonadota</taxon>
        <taxon>Alphaproteobacteria</taxon>
        <taxon>Rhodobacterales</taxon>
        <taxon>Roseobacteraceae</taxon>
        <taxon>Rubellimicrobium</taxon>
    </lineage>
</organism>
<evidence type="ECO:0000256" key="1">
    <source>
        <dbReference type="ARBA" id="ARBA00004613"/>
    </source>
</evidence>
<dbReference type="EMBL" id="VDFV01000085">
    <property type="protein sequence ID" value="TNC60157.1"/>
    <property type="molecule type" value="Genomic_DNA"/>
</dbReference>
<comment type="subcellular location">
    <subcellularLocation>
        <location evidence="1">Secreted</location>
    </subcellularLocation>
</comment>
<dbReference type="Pfam" id="PF00353">
    <property type="entry name" value="HemolysinCabind"/>
    <property type="match status" value="2"/>
</dbReference>
<dbReference type="InterPro" id="IPR001343">
    <property type="entry name" value="Hemolysn_Ca-bd"/>
</dbReference>
<dbReference type="OrthoDB" id="7763943at2"/>
<protein>
    <submittedName>
        <fullName evidence="3">Calcium-binding protein</fullName>
    </submittedName>
</protein>
<dbReference type="PROSITE" id="PS00330">
    <property type="entry name" value="HEMOLYSIN_CALCIUM"/>
    <property type="match status" value="2"/>
</dbReference>
<gene>
    <name evidence="3" type="ORF">FHG71_22265</name>
</gene>
<evidence type="ECO:0000313" key="4">
    <source>
        <dbReference type="Proteomes" id="UP000305709"/>
    </source>
</evidence>
<name>A0A5C4NAC4_9RHOB</name>
<dbReference type="SUPFAM" id="SSF51120">
    <property type="entry name" value="beta-Roll"/>
    <property type="match status" value="1"/>
</dbReference>
<dbReference type="Proteomes" id="UP000305709">
    <property type="component" value="Unassembled WGS sequence"/>
</dbReference>